<evidence type="ECO:0000256" key="2">
    <source>
        <dbReference type="SAM" id="Phobius"/>
    </source>
</evidence>
<keyword evidence="2" id="KW-0472">Membrane</keyword>
<gene>
    <name evidence="4" type="ORF">JE024_09015</name>
</gene>
<proteinExistence type="predicted"/>
<dbReference type="InterPro" id="IPR000326">
    <property type="entry name" value="PAP2/HPO"/>
</dbReference>
<dbReference type="Gene3D" id="1.20.144.10">
    <property type="entry name" value="Phosphatidic acid phosphatase type 2/haloperoxidase"/>
    <property type="match status" value="1"/>
</dbReference>
<dbReference type="RefSeq" id="WP_205373084.1">
    <property type="nucleotide sequence ID" value="NZ_JAFEJA010000001.1"/>
</dbReference>
<evidence type="ECO:0000259" key="3">
    <source>
        <dbReference type="Pfam" id="PF01569"/>
    </source>
</evidence>
<keyword evidence="2" id="KW-1133">Transmembrane helix</keyword>
<evidence type="ECO:0000313" key="4">
    <source>
        <dbReference type="EMBL" id="MBM9618865.1"/>
    </source>
</evidence>
<reference evidence="4 5" key="1">
    <citation type="journal article" date="2016" name="Arch. Microbiol.">
        <title>Streptomyces zhihengii sp. nov., isolated from rhizospheric soil of Psammosilene tunicoides.</title>
        <authorList>
            <person name="Huang M.J."/>
            <person name="Fei J.J."/>
            <person name="Salam N."/>
            <person name="Kim C.J."/>
            <person name="Hozzein W.N."/>
            <person name="Xiao M."/>
            <person name="Huang H.Q."/>
            <person name="Li W.J."/>
        </authorList>
    </citation>
    <scope>NUCLEOTIDE SEQUENCE [LARGE SCALE GENOMIC DNA]</scope>
    <source>
        <strain evidence="4 5">YIM T102</strain>
    </source>
</reference>
<evidence type="ECO:0000313" key="5">
    <source>
        <dbReference type="Proteomes" id="UP000664109"/>
    </source>
</evidence>
<feature type="transmembrane region" description="Helical" evidence="2">
    <location>
        <begin position="184"/>
        <end position="202"/>
    </location>
</feature>
<evidence type="ECO:0000256" key="1">
    <source>
        <dbReference type="SAM" id="MobiDB-lite"/>
    </source>
</evidence>
<feature type="transmembrane region" description="Helical" evidence="2">
    <location>
        <begin position="138"/>
        <end position="164"/>
    </location>
</feature>
<organism evidence="4 5">
    <name type="scientific">Streptomyces zhihengii</name>
    <dbReference type="NCBI Taxonomy" id="1818004"/>
    <lineage>
        <taxon>Bacteria</taxon>
        <taxon>Bacillati</taxon>
        <taxon>Actinomycetota</taxon>
        <taxon>Actinomycetes</taxon>
        <taxon>Kitasatosporales</taxon>
        <taxon>Streptomycetaceae</taxon>
        <taxon>Streptomyces</taxon>
    </lineage>
</organism>
<feature type="transmembrane region" description="Helical" evidence="2">
    <location>
        <begin position="98"/>
        <end position="117"/>
    </location>
</feature>
<feature type="region of interest" description="Disordered" evidence="1">
    <location>
        <begin position="208"/>
        <end position="234"/>
    </location>
</feature>
<feature type="transmembrane region" description="Helical" evidence="2">
    <location>
        <begin position="21"/>
        <end position="42"/>
    </location>
</feature>
<feature type="domain" description="Phosphatidic acid phosphatase type 2/haloperoxidase" evidence="3">
    <location>
        <begin position="129"/>
        <end position="202"/>
    </location>
</feature>
<protein>
    <submittedName>
        <fullName evidence="4">Phosphatase PAP2 family protein</fullName>
    </submittedName>
</protein>
<feature type="compositionally biased region" description="Basic and acidic residues" evidence="1">
    <location>
        <begin position="225"/>
        <end position="234"/>
    </location>
</feature>
<dbReference type="SUPFAM" id="SSF48317">
    <property type="entry name" value="Acid phosphatase/Vanadium-dependent haloperoxidase"/>
    <property type="match status" value="1"/>
</dbReference>
<dbReference type="Pfam" id="PF01569">
    <property type="entry name" value="PAP2"/>
    <property type="match status" value="1"/>
</dbReference>
<keyword evidence="2" id="KW-0812">Transmembrane</keyword>
<dbReference type="EMBL" id="JAFEJA010000001">
    <property type="protein sequence ID" value="MBM9618865.1"/>
    <property type="molecule type" value="Genomic_DNA"/>
</dbReference>
<accession>A0ABS2UN24</accession>
<dbReference type="Proteomes" id="UP000664109">
    <property type="component" value="Unassembled WGS sequence"/>
</dbReference>
<comment type="caution">
    <text evidence="4">The sequence shown here is derived from an EMBL/GenBank/DDBJ whole genome shotgun (WGS) entry which is preliminary data.</text>
</comment>
<dbReference type="InterPro" id="IPR036938">
    <property type="entry name" value="PAP2/HPO_sf"/>
</dbReference>
<name>A0ABS2UN24_9ACTN</name>
<keyword evidence="5" id="KW-1185">Reference proteome</keyword>
<sequence>MGSRWRGGDGGRVTGAVPARWLGLVAGLAAFVVLGLGVLYAGEGGPGGPDAWVQGGVDGAGAPWRQVALGVDFLGEPVGAAALVAALVTGCLVRRRPWAAVLVVVGPGAAVVVTKVLKPLAGRTIHDGHLSYPSGHTAFLTALAFVVVLLAAAGPVAVLGAALGAGAVMGWAQVALGAHYPTDAVGGCCTALAVVPVAAWLVGRVAGRRPGRGGPTGSPAGGERPAGEPADRGA</sequence>